<proteinExistence type="predicted"/>
<gene>
    <name evidence="1" type="ORF">PV399_18185</name>
</gene>
<dbReference type="Proteomes" id="UP001282288">
    <property type="component" value="Unassembled WGS sequence"/>
</dbReference>
<name>A0AAP6BBD9_9ACTN</name>
<evidence type="ECO:0000313" key="2">
    <source>
        <dbReference type="Proteomes" id="UP001282288"/>
    </source>
</evidence>
<dbReference type="AlphaFoldDB" id="A0AAP6BBD9"/>
<dbReference type="GeneID" id="69804439"/>
<comment type="caution">
    <text evidence="1">The sequence shown here is derived from an EMBL/GenBank/DDBJ whole genome shotgun (WGS) entry which is preliminary data.</text>
</comment>
<reference evidence="1" key="1">
    <citation type="journal article" date="2023" name="Microb. Genom.">
        <title>Mesoterricola silvestris gen. nov., sp. nov., Mesoterricola sediminis sp. nov., Geothrix oryzae sp. nov., Geothrix edaphica sp. nov., Geothrix rubra sp. nov., and Geothrix limicola sp. nov., six novel members of Acidobacteriota isolated from soils.</title>
        <authorList>
            <person name="Weisberg A.J."/>
            <person name="Pearce E."/>
            <person name="Kramer C.G."/>
            <person name="Chang J.H."/>
            <person name="Clarke C.R."/>
        </authorList>
    </citation>
    <scope>NUCLEOTIDE SEQUENCE</scope>
    <source>
        <strain evidence="1">NRRL_B-16521</strain>
    </source>
</reference>
<protein>
    <submittedName>
        <fullName evidence="1">Uncharacterized protein</fullName>
    </submittedName>
</protein>
<accession>A0AAP6BBD9</accession>
<dbReference type="EMBL" id="JARAWC010000012">
    <property type="protein sequence ID" value="MDX2961631.1"/>
    <property type="molecule type" value="Genomic_DNA"/>
</dbReference>
<evidence type="ECO:0000313" key="1">
    <source>
        <dbReference type="EMBL" id="MDX2961631.1"/>
    </source>
</evidence>
<organism evidence="1 2">
    <name type="scientific">Streptomyces acidiscabies</name>
    <dbReference type="NCBI Taxonomy" id="42234"/>
    <lineage>
        <taxon>Bacteria</taxon>
        <taxon>Bacillati</taxon>
        <taxon>Actinomycetota</taxon>
        <taxon>Actinomycetes</taxon>
        <taxon>Kitasatosporales</taxon>
        <taxon>Streptomycetaceae</taxon>
        <taxon>Streptomyces</taxon>
    </lineage>
</organism>
<dbReference type="RefSeq" id="WP_063748017.1">
    <property type="nucleotide sequence ID" value="NZ_BCMK01000011.1"/>
</dbReference>
<sequence>MTGPGGTTVSDPQAGVHTGSGDQYNYTWILTATEELVRAGAKRSTIVREHRRRLVRCFIPPSRYGRAAERLENPGTVVLLDGPPGLGRRTAATMLLEQAPGPKDRIEELSVMAGDDFTGSADRYLMDLSGVTDADYPAAQSTLMRYRSVVEEKQARMAVVLPAGLGWMLHTDLSPLVVSLERPRGRAVLGSHLRVHGVGFSPEHLDTEELRQMFATAPMHDLARLAELVVQARDSRRYGTSFISWRDEAVAALTDCAEQAAGQVRVHRSAEKRALLFSAAMTSGAVAEVAERGADLLLEVLRYEPEDTLRLAQSDLGEQLEELSIERDGTGRIAFRRLAYDNSVRRHFWENFPGLRSAFRDWMKRCVELPGLGAEDRMHLISRFAEQALSVGRPEDLCDLVEEWTRRPGKRFHAEAAALLELGLSHERYGARFRARVYAWVTNQISPGLARVLTDVCRQVIGVTHPEQAAVRLRHLAFRQDGNEARSAREALLDLARGNGRVFRRLADFLAGRPSQETGRFLLELLDPEEMRVAPPWKEFTLAWRAMSATNTTADWTPVLRRWLDLSARGIADGRFMYAVLLATVGDDVQLNRLYAAVCEWGVLPSAEMTNEARERLTERFCWEIDRALGLDGGPVGVGGRTTGEGS</sequence>